<dbReference type="Proteomes" id="UP001303160">
    <property type="component" value="Unassembled WGS sequence"/>
</dbReference>
<reference evidence="15" key="1">
    <citation type="journal article" date="2023" name="Mol. Phylogenet. Evol.">
        <title>Genome-scale phylogeny and comparative genomics of the fungal order Sordariales.</title>
        <authorList>
            <person name="Hensen N."/>
            <person name="Bonometti L."/>
            <person name="Westerberg I."/>
            <person name="Brannstrom I.O."/>
            <person name="Guillou S."/>
            <person name="Cros-Aarteil S."/>
            <person name="Calhoun S."/>
            <person name="Haridas S."/>
            <person name="Kuo A."/>
            <person name="Mondo S."/>
            <person name="Pangilinan J."/>
            <person name="Riley R."/>
            <person name="LaButti K."/>
            <person name="Andreopoulos B."/>
            <person name="Lipzen A."/>
            <person name="Chen C."/>
            <person name="Yan M."/>
            <person name="Daum C."/>
            <person name="Ng V."/>
            <person name="Clum A."/>
            <person name="Steindorff A."/>
            <person name="Ohm R.A."/>
            <person name="Martin F."/>
            <person name="Silar P."/>
            <person name="Natvig D.O."/>
            <person name="Lalanne C."/>
            <person name="Gautier V."/>
            <person name="Ament-Velasquez S.L."/>
            <person name="Kruys A."/>
            <person name="Hutchinson M.I."/>
            <person name="Powell A.J."/>
            <person name="Barry K."/>
            <person name="Miller A.N."/>
            <person name="Grigoriev I.V."/>
            <person name="Debuchy R."/>
            <person name="Gladieux P."/>
            <person name="Hiltunen Thoren M."/>
            <person name="Johannesson H."/>
        </authorList>
    </citation>
    <scope>NUCLEOTIDE SEQUENCE</scope>
    <source>
        <strain evidence="15">CBS 315.58</strain>
    </source>
</reference>
<keyword evidence="4 11" id="KW-0808">Transferase</keyword>
<gene>
    <name evidence="15" type="ORF">QBC40DRAFT_275914</name>
</gene>
<comment type="subcellular location">
    <subcellularLocation>
        <location evidence="1 11">Endoplasmic reticulum membrane</location>
        <topology evidence="1 11">Multi-pass membrane protein</topology>
    </subcellularLocation>
</comment>
<dbReference type="InterPro" id="IPR004299">
    <property type="entry name" value="MBOAT_fam"/>
</dbReference>
<evidence type="ECO:0000256" key="13">
    <source>
        <dbReference type="SAM" id="MobiDB-lite"/>
    </source>
</evidence>
<dbReference type="Pfam" id="PF03062">
    <property type="entry name" value="MBOAT"/>
    <property type="match status" value="1"/>
</dbReference>
<feature type="compositionally biased region" description="Low complexity" evidence="13">
    <location>
        <begin position="54"/>
        <end position="63"/>
    </location>
</feature>
<sequence>MSQASLSPTNDSKMNTATVTGTRLDDPANGVTRRTAGGDDAGLMRNDQLNGKNTTSTTEITTTAPEKPKRSHRSKKYRHVEAIHSESQPSCLSHDTTETPSFLGFRNLMVIVLVVGNLRLVIENIQKYGVLICLNCHDFGRTDLQIGLFLYILIPCHLLLAYLIELVAASSARNSLFPSNNKKPTPSPTGTSSPTEAQLSKFQSTWTLIWIAHALNITTCLALTTYIVWNHVHHPLIGTLSEIHAIIVWLKTASYAFTNRDLRHAYLHPISGELDALPQLYSECPYPNNIAFTNLVYFWWAPTLIYQPVYPRTSHIRWIFVFKRIGEVVCLSVFIWFCSAQYATPVLVNSLDKIASLDYFSIVERLLKLSTISLVIWLAGFFALFQSFLNALAEVTRFGDRSFYEAWWNSEGLGMYWRTWNKPVYQFFRRHVYSPMRSRGYTHKVASLAVFLMSAVLHELLVGVPTHNLIGVAFLGMFLQLPLIQLTQPLEKRKSPGGKLLGNTIFWVSFTIFGQPFAALMYFYAWQAKYGSVSRQQQQQQQSVQGVCPVPY</sequence>
<dbReference type="InterPro" id="IPR014371">
    <property type="entry name" value="Oat_ACAT_DAG_ARE"/>
</dbReference>
<organism evidence="15 16">
    <name type="scientific">Triangularia verruculosa</name>
    <dbReference type="NCBI Taxonomy" id="2587418"/>
    <lineage>
        <taxon>Eukaryota</taxon>
        <taxon>Fungi</taxon>
        <taxon>Dikarya</taxon>
        <taxon>Ascomycota</taxon>
        <taxon>Pezizomycotina</taxon>
        <taxon>Sordariomycetes</taxon>
        <taxon>Sordariomycetidae</taxon>
        <taxon>Sordariales</taxon>
        <taxon>Podosporaceae</taxon>
        <taxon>Triangularia</taxon>
    </lineage>
</organism>
<comment type="similarity">
    <text evidence="3 11">Belongs to the membrane-bound acyltransferase family. Sterol o-acyltransferase subfamily.</text>
</comment>
<evidence type="ECO:0000256" key="10">
    <source>
        <dbReference type="ARBA" id="ARBA00023568"/>
    </source>
</evidence>
<evidence type="ECO:0000256" key="14">
    <source>
        <dbReference type="SAM" id="Phobius"/>
    </source>
</evidence>
<evidence type="ECO:0000256" key="4">
    <source>
        <dbReference type="ARBA" id="ARBA00022679"/>
    </source>
</evidence>
<name>A0AAN7AXL4_9PEZI</name>
<evidence type="ECO:0000256" key="8">
    <source>
        <dbReference type="ARBA" id="ARBA00023136"/>
    </source>
</evidence>
<comment type="function">
    <text evidence="10">Sterol O-acyltransferase that catalyzes the formation of stery esters.</text>
</comment>
<dbReference type="EMBL" id="MU863895">
    <property type="protein sequence ID" value="KAK4202674.1"/>
    <property type="molecule type" value="Genomic_DNA"/>
</dbReference>
<dbReference type="AlphaFoldDB" id="A0AAN7AXL4"/>
<evidence type="ECO:0000256" key="11">
    <source>
        <dbReference type="PIRNR" id="PIRNR000439"/>
    </source>
</evidence>
<reference evidence="15" key="2">
    <citation type="submission" date="2023-05" db="EMBL/GenBank/DDBJ databases">
        <authorList>
            <consortium name="Lawrence Berkeley National Laboratory"/>
            <person name="Steindorff A."/>
            <person name="Hensen N."/>
            <person name="Bonometti L."/>
            <person name="Westerberg I."/>
            <person name="Brannstrom I.O."/>
            <person name="Guillou S."/>
            <person name="Cros-Aarteil S."/>
            <person name="Calhoun S."/>
            <person name="Haridas S."/>
            <person name="Kuo A."/>
            <person name="Mondo S."/>
            <person name="Pangilinan J."/>
            <person name="Riley R."/>
            <person name="Labutti K."/>
            <person name="Andreopoulos B."/>
            <person name="Lipzen A."/>
            <person name="Chen C."/>
            <person name="Yanf M."/>
            <person name="Daum C."/>
            <person name="Ng V."/>
            <person name="Clum A."/>
            <person name="Ohm R."/>
            <person name="Martin F."/>
            <person name="Silar P."/>
            <person name="Natvig D."/>
            <person name="Lalanne C."/>
            <person name="Gautier V."/>
            <person name="Ament-Velasquez S.L."/>
            <person name="Kruys A."/>
            <person name="Hutchinson M.I."/>
            <person name="Powell A.J."/>
            <person name="Barry K."/>
            <person name="Miller A.N."/>
            <person name="Grigoriev I.V."/>
            <person name="Debuchy R."/>
            <person name="Gladieux P."/>
            <person name="Thoren M.H."/>
            <person name="Johannesson H."/>
        </authorList>
    </citation>
    <scope>NUCLEOTIDE SEQUENCE</scope>
    <source>
        <strain evidence="15">CBS 315.58</strain>
    </source>
</reference>
<dbReference type="GO" id="GO:0005789">
    <property type="term" value="C:endoplasmic reticulum membrane"/>
    <property type="evidence" value="ECO:0007669"/>
    <property type="project" value="UniProtKB-SubCell"/>
</dbReference>
<dbReference type="GO" id="GO:0004144">
    <property type="term" value="F:diacylglycerol O-acyltransferase activity"/>
    <property type="evidence" value="ECO:0007669"/>
    <property type="project" value="TreeGrafter"/>
</dbReference>
<keyword evidence="16" id="KW-1185">Reference proteome</keyword>
<evidence type="ECO:0000256" key="3">
    <source>
        <dbReference type="ARBA" id="ARBA00009010"/>
    </source>
</evidence>
<evidence type="ECO:0000256" key="5">
    <source>
        <dbReference type="ARBA" id="ARBA00022692"/>
    </source>
</evidence>
<protein>
    <recommendedName>
        <fullName evidence="11">O-acyltransferase</fullName>
    </recommendedName>
</protein>
<keyword evidence="5 14" id="KW-0812">Transmembrane</keyword>
<dbReference type="GO" id="GO:0019432">
    <property type="term" value="P:triglyceride biosynthetic process"/>
    <property type="evidence" value="ECO:0007669"/>
    <property type="project" value="TreeGrafter"/>
</dbReference>
<proteinExistence type="inferred from homology"/>
<evidence type="ECO:0000313" key="16">
    <source>
        <dbReference type="Proteomes" id="UP001303160"/>
    </source>
</evidence>
<dbReference type="PANTHER" id="PTHR10408:SF7">
    <property type="entry name" value="DIACYLGLYCEROL O-ACYLTRANSFERASE 1"/>
    <property type="match status" value="1"/>
</dbReference>
<dbReference type="PANTHER" id="PTHR10408">
    <property type="entry name" value="STEROL O-ACYLTRANSFERASE"/>
    <property type="match status" value="1"/>
</dbReference>
<evidence type="ECO:0000256" key="12">
    <source>
        <dbReference type="PIRSR" id="PIRSR000439-1"/>
    </source>
</evidence>
<feature type="transmembrane region" description="Helical" evidence="14">
    <location>
        <begin position="500"/>
        <end position="525"/>
    </location>
</feature>
<accession>A0AAN7AXL4</accession>
<evidence type="ECO:0000313" key="15">
    <source>
        <dbReference type="EMBL" id="KAK4202674.1"/>
    </source>
</evidence>
<keyword evidence="7 14" id="KW-1133">Transmembrane helix</keyword>
<feature type="transmembrane region" description="Helical" evidence="14">
    <location>
        <begin position="445"/>
        <end position="463"/>
    </location>
</feature>
<evidence type="ECO:0000256" key="6">
    <source>
        <dbReference type="ARBA" id="ARBA00022824"/>
    </source>
</evidence>
<keyword evidence="8 11" id="KW-0472">Membrane</keyword>
<feature type="transmembrane region" description="Helical" evidence="14">
    <location>
        <begin position="374"/>
        <end position="393"/>
    </location>
</feature>
<feature type="transmembrane region" description="Helical" evidence="14">
    <location>
        <begin position="208"/>
        <end position="229"/>
    </location>
</feature>
<evidence type="ECO:0000256" key="2">
    <source>
        <dbReference type="ARBA" id="ARBA00005189"/>
    </source>
</evidence>
<feature type="compositionally biased region" description="Polar residues" evidence="13">
    <location>
        <begin position="1"/>
        <end position="21"/>
    </location>
</feature>
<evidence type="ECO:0000256" key="7">
    <source>
        <dbReference type="ARBA" id="ARBA00022989"/>
    </source>
</evidence>
<keyword evidence="6 11" id="KW-0256">Endoplasmic reticulum</keyword>
<dbReference type="PIRSF" id="PIRSF000439">
    <property type="entry name" value="Oat_ACAT_DAG_ARE"/>
    <property type="match status" value="1"/>
</dbReference>
<feature type="region of interest" description="Disordered" evidence="13">
    <location>
        <begin position="1"/>
        <end position="74"/>
    </location>
</feature>
<feature type="transmembrane region" description="Helical" evidence="14">
    <location>
        <begin position="325"/>
        <end position="343"/>
    </location>
</feature>
<comment type="pathway">
    <text evidence="2">Lipid metabolism.</text>
</comment>
<comment type="caution">
    <text evidence="15">The sequence shown here is derived from an EMBL/GenBank/DDBJ whole genome shotgun (WGS) entry which is preliminary data.</text>
</comment>
<evidence type="ECO:0000256" key="1">
    <source>
        <dbReference type="ARBA" id="ARBA00004477"/>
    </source>
</evidence>
<feature type="active site" evidence="12">
    <location>
        <position position="458"/>
    </location>
</feature>
<evidence type="ECO:0000256" key="9">
    <source>
        <dbReference type="ARBA" id="ARBA00023315"/>
    </source>
</evidence>
<feature type="transmembrane region" description="Helical" evidence="14">
    <location>
        <begin position="148"/>
        <end position="169"/>
    </location>
</feature>
<keyword evidence="9 11" id="KW-0012">Acyltransferase</keyword>